<name>A0A7K9XQ75_9GRUI</name>
<keyword evidence="7" id="KW-0206">Cytoskeleton</keyword>
<dbReference type="Pfam" id="PF03133">
    <property type="entry name" value="TTL"/>
    <property type="match status" value="1"/>
</dbReference>
<keyword evidence="4" id="KW-0547">Nucleotide-binding</keyword>
<feature type="non-terminal residue" evidence="10">
    <location>
        <position position="1"/>
    </location>
</feature>
<evidence type="ECO:0000256" key="3">
    <source>
        <dbReference type="ARBA" id="ARBA00022598"/>
    </source>
</evidence>
<dbReference type="Gene3D" id="3.30.470.20">
    <property type="entry name" value="ATP-grasp fold, B domain"/>
    <property type="match status" value="1"/>
</dbReference>
<keyword evidence="6" id="KW-0966">Cell projection</keyword>
<dbReference type="GO" id="GO:0005524">
    <property type="term" value="F:ATP binding"/>
    <property type="evidence" value="ECO:0007669"/>
    <property type="project" value="UniProtKB-KW"/>
</dbReference>
<evidence type="ECO:0000256" key="8">
    <source>
        <dbReference type="ARBA" id="ARBA00048944"/>
    </source>
</evidence>
<organism evidence="10 11">
    <name type="scientific">Psophia crepitans</name>
    <name type="common">common trumpeter</name>
    <dbReference type="NCBI Taxonomy" id="54359"/>
    <lineage>
        <taxon>Eukaryota</taxon>
        <taxon>Metazoa</taxon>
        <taxon>Chordata</taxon>
        <taxon>Craniata</taxon>
        <taxon>Vertebrata</taxon>
        <taxon>Euteleostomi</taxon>
        <taxon>Archelosauria</taxon>
        <taxon>Archosauria</taxon>
        <taxon>Dinosauria</taxon>
        <taxon>Saurischia</taxon>
        <taxon>Theropoda</taxon>
        <taxon>Coelurosauria</taxon>
        <taxon>Aves</taxon>
        <taxon>Neognathae</taxon>
        <taxon>Neoaves</taxon>
        <taxon>Gruiformes</taxon>
        <taxon>Psophiidae</taxon>
        <taxon>Psophia</taxon>
    </lineage>
</organism>
<evidence type="ECO:0000313" key="11">
    <source>
        <dbReference type="Proteomes" id="UP000587472"/>
    </source>
</evidence>
<dbReference type="Proteomes" id="UP000587472">
    <property type="component" value="Unassembled WGS sequence"/>
</dbReference>
<comment type="subcellular location">
    <subcellularLocation>
        <location evidence="1">Cytoplasm</location>
        <location evidence="1">Cytoskeleton</location>
        <location evidence="1">Flagellum axoneme</location>
    </subcellularLocation>
</comment>
<dbReference type="SUPFAM" id="SSF56059">
    <property type="entry name" value="Glutathione synthetase ATP-binding domain-like"/>
    <property type="match status" value="1"/>
</dbReference>
<gene>
    <name evidence="10" type="primary">Ttll3</name>
    <name evidence="10" type="ORF">PSOCRE_R03489</name>
</gene>
<feature type="region of interest" description="Disordered" evidence="9">
    <location>
        <begin position="31"/>
        <end position="66"/>
    </location>
</feature>
<dbReference type="EMBL" id="VWZZ01005981">
    <property type="protein sequence ID" value="NXI98840.1"/>
    <property type="molecule type" value="Genomic_DNA"/>
</dbReference>
<dbReference type="PROSITE" id="PS51221">
    <property type="entry name" value="TTL"/>
    <property type="match status" value="1"/>
</dbReference>
<dbReference type="InterPro" id="IPR004344">
    <property type="entry name" value="TTL/TTLL_fam"/>
</dbReference>
<evidence type="ECO:0000256" key="1">
    <source>
        <dbReference type="ARBA" id="ARBA00004611"/>
    </source>
</evidence>
<dbReference type="AlphaFoldDB" id="A0A7K9XQ75"/>
<keyword evidence="2" id="KW-0963">Cytoplasm</keyword>
<evidence type="ECO:0000256" key="2">
    <source>
        <dbReference type="ARBA" id="ARBA00022490"/>
    </source>
</evidence>
<evidence type="ECO:0000256" key="5">
    <source>
        <dbReference type="ARBA" id="ARBA00022840"/>
    </source>
</evidence>
<evidence type="ECO:0000313" key="10">
    <source>
        <dbReference type="EMBL" id="NXI98840.1"/>
    </source>
</evidence>
<keyword evidence="5" id="KW-0067">ATP-binding</keyword>
<feature type="compositionally biased region" description="Acidic residues" evidence="9">
    <location>
        <begin position="52"/>
        <end position="63"/>
    </location>
</feature>
<evidence type="ECO:0000256" key="7">
    <source>
        <dbReference type="ARBA" id="ARBA00023212"/>
    </source>
</evidence>
<dbReference type="PANTHER" id="PTHR45870">
    <property type="entry name" value="TUBULIN MONOGLYCYLASE TTLL3"/>
    <property type="match status" value="1"/>
</dbReference>
<evidence type="ECO:0000256" key="9">
    <source>
        <dbReference type="SAM" id="MobiDB-lite"/>
    </source>
</evidence>
<comment type="caution">
    <text evidence="10">The sequence shown here is derived from an EMBL/GenBank/DDBJ whole genome shotgun (WGS) entry which is preliminary data.</text>
</comment>
<dbReference type="GO" id="GO:0060271">
    <property type="term" value="P:cilium assembly"/>
    <property type="evidence" value="ECO:0007669"/>
    <property type="project" value="TreeGrafter"/>
</dbReference>
<evidence type="ECO:0000256" key="4">
    <source>
        <dbReference type="ARBA" id="ARBA00022741"/>
    </source>
</evidence>
<dbReference type="GO" id="GO:0070736">
    <property type="term" value="F:protein-glycine ligase activity, initiating"/>
    <property type="evidence" value="ECO:0007669"/>
    <property type="project" value="TreeGrafter"/>
</dbReference>
<proteinExistence type="predicted"/>
<keyword evidence="6" id="KW-0282">Flagellum</keyword>
<comment type="catalytic activity">
    <reaction evidence="8">
        <text>L-glutamyl-[protein] + glycine + ATP = glycyl-L-glutamyl-[protein] + ADP + phosphate + H(+)</text>
        <dbReference type="Rhea" id="RHEA:67180"/>
        <dbReference type="Rhea" id="RHEA-COMP:10208"/>
        <dbReference type="Rhea" id="RHEA-COMP:17207"/>
        <dbReference type="ChEBI" id="CHEBI:15378"/>
        <dbReference type="ChEBI" id="CHEBI:29973"/>
        <dbReference type="ChEBI" id="CHEBI:30616"/>
        <dbReference type="ChEBI" id="CHEBI:43474"/>
        <dbReference type="ChEBI" id="CHEBI:57305"/>
        <dbReference type="ChEBI" id="CHEBI:167890"/>
        <dbReference type="ChEBI" id="CHEBI:456216"/>
    </reaction>
    <physiologicalReaction direction="left-to-right" evidence="8">
        <dbReference type="Rhea" id="RHEA:67181"/>
    </physiologicalReaction>
</comment>
<dbReference type="FunFam" id="3.30.470.20:FF:000032">
    <property type="entry name" value="tubulin monoglycylase TTLL3 isoform X2"/>
    <property type="match status" value="1"/>
</dbReference>
<feature type="non-terminal residue" evidence="10">
    <location>
        <position position="544"/>
    </location>
</feature>
<dbReference type="PANTHER" id="PTHR45870:SF2">
    <property type="entry name" value="TUBULIN MONOGLYCYLASE TTLL3"/>
    <property type="match status" value="1"/>
</dbReference>
<protein>
    <submittedName>
        <fullName evidence="10">TTLL3 monoglycylase</fullName>
    </submittedName>
</protein>
<dbReference type="GO" id="GO:0003341">
    <property type="term" value="P:cilium movement"/>
    <property type="evidence" value="ECO:0007669"/>
    <property type="project" value="TreeGrafter"/>
</dbReference>
<feature type="compositionally biased region" description="Basic and acidic residues" evidence="9">
    <location>
        <begin position="37"/>
        <end position="51"/>
    </location>
</feature>
<accession>A0A7K9XQ75</accession>
<keyword evidence="6" id="KW-0969">Cilium</keyword>
<dbReference type="GO" id="GO:0015630">
    <property type="term" value="C:microtubule cytoskeleton"/>
    <property type="evidence" value="ECO:0007669"/>
    <property type="project" value="TreeGrafter"/>
</dbReference>
<sequence>QEKKIFTVQGPYPVIRSLLRARGWVERKLPGAARTGSRLEQRHGSQEKRPQEEEEGEQGDEDPDGIHDLMSCLARDQVPYFIWTNRRGAADCRLLRRDQAVNHYAPVGAFATKEGLCLSLRNLPWFDQTDPDTFFPRCYRLGAADERQAFIVWSQGCVWGLSVCLGLPSPSCQPTPVHSKPLIPQGHCAVALRAAQWVPRSRVPHPMPSTGAPGLPPAPQLVEEALQVCGQHLGSLGHQDIDGDSPSPHAMGTDWDRFLRDYYCVVHEGARLELSGAQQERCRTLLQRLAGQLPQFGMEGDHNVWILKPGAKSRGRGIVCTARLEEVLRLAGGSLAPSARVGEWVVQKYVERPLLIFGTKFDIRQWFLVTDWNPLTIWFYRESYVRFCSRLFSLRRLDPARHLCNVSIQKRWRQARGRPPQLPPDQIWSCRQLQAYLAQVGRAGAWHQVMVPGMKAAVVGALRSARDLVGSRKGSFELYGADFVFGEDCQPWLLEINASPTMAPSSAVTSRLCTSVQRDTLRVVIDRREDPGCPTGAFELIYKE</sequence>
<keyword evidence="11" id="KW-1185">Reference proteome</keyword>
<dbReference type="GO" id="GO:0005930">
    <property type="term" value="C:axoneme"/>
    <property type="evidence" value="ECO:0007669"/>
    <property type="project" value="TreeGrafter"/>
</dbReference>
<keyword evidence="3" id="KW-0436">Ligase</keyword>
<evidence type="ECO:0000256" key="6">
    <source>
        <dbReference type="ARBA" id="ARBA00022846"/>
    </source>
</evidence>
<dbReference type="InterPro" id="IPR051437">
    <property type="entry name" value="TTLL_monoglycylase"/>
</dbReference>
<reference evidence="10 11" key="1">
    <citation type="submission" date="2019-09" db="EMBL/GenBank/DDBJ databases">
        <title>Bird 10,000 Genomes (B10K) Project - Family phase.</title>
        <authorList>
            <person name="Zhang G."/>
        </authorList>
    </citation>
    <scope>NUCLEOTIDE SEQUENCE [LARGE SCALE GENOMIC DNA]</scope>
    <source>
        <strain evidence="10">B10K-DU-001-60</strain>
        <tissue evidence="10">Muscle</tissue>
    </source>
</reference>